<keyword evidence="5" id="KW-1087">Inhibition of host complement factors by virus</keyword>
<dbReference type="PANTHER" id="PTHR45656">
    <property type="entry name" value="PROTEIN CBR-CLEC-78"/>
    <property type="match status" value="1"/>
</dbReference>
<evidence type="ECO:0000313" key="10">
    <source>
        <dbReference type="Proteomes" id="UP000207650"/>
    </source>
</evidence>
<sequence>MASQARSILCVLGIFALLSPLVYGTCLLRNFTTLKYESQPTKDYLEAGEELTFTCEDEYINNNKKELKATCKDDGTLTEPNICDPRKCENLGDPVNGVTTYSDGTFYNSTATFTCNKGFKIIGTSVITCQGKSGKGVEWSDDAPVCTKVLCTPPTKIAGVTYSSEKEEYDSNEVVTCTCTDSNYSLIGPNMIVCTTEGNWDSAGPVCELVKCPRPTVENGKVTTIGTSFTYNNTLNLECNEEYELTGEVKIRCGRNSTWIPGIPTCRKKRAVGDATTPEPAMTTPKAPDSTSVPQQLQLKSLGLQTLQLCLKLPY</sequence>
<keyword evidence="2" id="KW-0732">Signal</keyword>
<dbReference type="OrthoDB" id="8102at10239"/>
<evidence type="ECO:0000256" key="1">
    <source>
        <dbReference type="ARBA" id="ARBA00022659"/>
    </source>
</evidence>
<dbReference type="EMBL" id="KU220026">
    <property type="protein sequence ID" value="AMA67362.1"/>
    <property type="molecule type" value="Genomic_DNA"/>
</dbReference>
<accession>A0A109QB87</accession>
<evidence type="ECO:0000256" key="4">
    <source>
        <dbReference type="ARBA" id="ARBA00023157"/>
    </source>
</evidence>
<dbReference type="Gene3D" id="2.10.70.10">
    <property type="entry name" value="Complement Module, domain 1"/>
    <property type="match status" value="4"/>
</dbReference>
<proteinExistence type="predicted"/>
<evidence type="ECO:0000256" key="5">
    <source>
        <dbReference type="ARBA" id="ARBA00023252"/>
    </source>
</evidence>
<feature type="disulfide bond" evidence="6">
    <location>
        <begin position="151"/>
        <end position="194"/>
    </location>
</feature>
<dbReference type="SMART" id="SM00032">
    <property type="entry name" value="CCP"/>
    <property type="match status" value="4"/>
</dbReference>
<feature type="disulfide bond" evidence="6">
    <location>
        <begin position="239"/>
        <end position="266"/>
    </location>
</feature>
<feature type="region of interest" description="Disordered" evidence="7">
    <location>
        <begin position="270"/>
        <end position="294"/>
    </location>
</feature>
<dbReference type="KEGG" id="vg:26836924"/>
<keyword evidence="5" id="KW-0945">Host-virus interaction</keyword>
<dbReference type="PROSITE" id="PS50923">
    <property type="entry name" value="SUSHI"/>
    <property type="match status" value="3"/>
</dbReference>
<dbReference type="InterPro" id="IPR051277">
    <property type="entry name" value="SEZ6_CSMD_C4BPB_Regulators"/>
</dbReference>
<keyword evidence="4 6" id="KW-1015">Disulfide bond</keyword>
<protein>
    <submittedName>
        <fullName evidence="9">Complement control protein-like protein</fullName>
    </submittedName>
</protein>
<gene>
    <name evidence="9" type="primary">sCCPH</name>
    <name evidence="9" type="ORF">AOT99_gpsCCPH</name>
</gene>
<dbReference type="PANTHER" id="PTHR45656:SF4">
    <property type="entry name" value="PROTEIN CBR-CLEC-78"/>
    <property type="match status" value="1"/>
</dbReference>
<dbReference type="CDD" id="cd00033">
    <property type="entry name" value="CCP"/>
    <property type="match status" value="3"/>
</dbReference>
<evidence type="ECO:0000313" key="9">
    <source>
        <dbReference type="EMBL" id="AMA67362.1"/>
    </source>
</evidence>
<dbReference type="FunFam" id="2.10.70.10:FF:000014">
    <property type="entry name" value="Membrane cofactor protein"/>
    <property type="match status" value="1"/>
</dbReference>
<dbReference type="InterPro" id="IPR000436">
    <property type="entry name" value="Sushi_SCR_CCP_dom"/>
</dbReference>
<feature type="domain" description="Sushi" evidence="8">
    <location>
        <begin position="149"/>
        <end position="209"/>
    </location>
</feature>
<reference evidence="9 10" key="1">
    <citation type="journal article" date="2016" name="MSphere">
        <title>Isolation and Characterization of a Novel Gammaherpesvirus from a Microbat Cell Line.</title>
        <authorList>
            <person name="Shabman R.S."/>
            <person name="Shrivastava S."/>
            <person name="Tsibane T."/>
            <person name="Attie O."/>
            <person name="Jayaprakash A."/>
            <person name="Mire C.E."/>
            <person name="Dilley K.E."/>
            <person name="Puri V."/>
            <person name="Stockwell T.B."/>
            <person name="Geisbert T.W."/>
            <person name="Sachidanandam R."/>
            <person name="Basler C.F."/>
        </authorList>
    </citation>
    <scope>NUCLEOTIDE SEQUENCE [LARGE SCALE GENOMIC DNA]</scope>
    <source>
        <strain evidence="9 10">My-HV8/Myotis velifer incautus/USA/FCGHV/2011</strain>
    </source>
</reference>
<comment type="caution">
    <text evidence="6">Lacks conserved residue(s) required for the propagation of feature annotation.</text>
</comment>
<dbReference type="SUPFAM" id="SSF57535">
    <property type="entry name" value="Complement control module/SCR domain"/>
    <property type="match status" value="3"/>
</dbReference>
<dbReference type="InterPro" id="IPR035976">
    <property type="entry name" value="Sushi/SCR/CCP_sf"/>
</dbReference>
<dbReference type="Proteomes" id="UP000207650">
    <property type="component" value="Segment"/>
</dbReference>
<evidence type="ECO:0000259" key="8">
    <source>
        <dbReference type="PROSITE" id="PS50923"/>
    </source>
</evidence>
<evidence type="ECO:0000256" key="7">
    <source>
        <dbReference type="SAM" id="MobiDB-lite"/>
    </source>
</evidence>
<evidence type="ECO:0000256" key="6">
    <source>
        <dbReference type="PROSITE-ProRule" id="PRU00302"/>
    </source>
</evidence>
<evidence type="ECO:0000256" key="2">
    <source>
        <dbReference type="ARBA" id="ARBA00022729"/>
    </source>
</evidence>
<dbReference type="Pfam" id="PF00084">
    <property type="entry name" value="Sushi"/>
    <property type="match status" value="4"/>
</dbReference>
<keyword evidence="1 6" id="KW-0768">Sushi</keyword>
<name>A0A109QB87_9GAMA</name>
<keyword evidence="5" id="KW-0899">Viral immunoevasion</keyword>
<keyword evidence="10" id="KW-1185">Reference proteome</keyword>
<dbReference type="GO" id="GO:0042784">
    <property type="term" value="P:symbiont-mediated suppression of host complement activation"/>
    <property type="evidence" value="ECO:0007669"/>
    <property type="project" value="UniProtKB-KW"/>
</dbReference>
<feature type="domain" description="Sushi" evidence="8">
    <location>
        <begin position="210"/>
        <end position="268"/>
    </location>
</feature>
<organism evidence="9 10">
    <name type="scientific">Vespertilionid gammaherpesvirus 1</name>
    <dbReference type="NCBI Taxonomy" id="2560830"/>
    <lineage>
        <taxon>Viruses</taxon>
        <taxon>Duplodnaviria</taxon>
        <taxon>Heunggongvirae</taxon>
        <taxon>Peploviricota</taxon>
        <taxon>Herviviricetes</taxon>
        <taxon>Herpesvirales</taxon>
        <taxon>Orthoherpesviridae</taxon>
        <taxon>Gammaherpesvirinae</taxon>
        <taxon>Percavirus</taxon>
        <taxon>Percavirus vespertilionidgamma1</taxon>
    </lineage>
</organism>
<keyword evidence="3" id="KW-0677">Repeat</keyword>
<evidence type="ECO:0000256" key="3">
    <source>
        <dbReference type="ARBA" id="ARBA00022737"/>
    </source>
</evidence>
<feature type="domain" description="Sushi" evidence="8">
    <location>
        <begin position="86"/>
        <end position="148"/>
    </location>
</feature>